<reference evidence="7" key="1">
    <citation type="submission" date="2025-08" db="UniProtKB">
        <authorList>
            <consortium name="RefSeq"/>
        </authorList>
    </citation>
    <scope>IDENTIFICATION</scope>
</reference>
<feature type="compositionally biased region" description="Polar residues" evidence="4">
    <location>
        <begin position="43"/>
        <end position="53"/>
    </location>
</feature>
<evidence type="ECO:0000259" key="5">
    <source>
        <dbReference type="PROSITE" id="PS50089"/>
    </source>
</evidence>
<keyword evidence="1 3" id="KW-0863">Zinc-finger</keyword>
<organism evidence="6 7">
    <name type="scientific">Aplysia californica</name>
    <name type="common">California sea hare</name>
    <dbReference type="NCBI Taxonomy" id="6500"/>
    <lineage>
        <taxon>Eukaryota</taxon>
        <taxon>Metazoa</taxon>
        <taxon>Spiralia</taxon>
        <taxon>Lophotrochozoa</taxon>
        <taxon>Mollusca</taxon>
        <taxon>Gastropoda</taxon>
        <taxon>Heterobranchia</taxon>
        <taxon>Euthyneura</taxon>
        <taxon>Tectipleura</taxon>
        <taxon>Aplysiida</taxon>
        <taxon>Aplysioidea</taxon>
        <taxon>Aplysiidae</taxon>
        <taxon>Aplysia</taxon>
    </lineage>
</organism>
<proteinExistence type="predicted"/>
<feature type="compositionally biased region" description="Basic and acidic residues" evidence="4">
    <location>
        <begin position="315"/>
        <end position="354"/>
    </location>
</feature>
<dbReference type="InterPro" id="IPR001841">
    <property type="entry name" value="Znf_RING"/>
</dbReference>
<feature type="domain" description="RING-type" evidence="5">
    <location>
        <begin position="427"/>
        <end position="462"/>
    </location>
</feature>
<dbReference type="SMART" id="SM00184">
    <property type="entry name" value="RING"/>
    <property type="match status" value="1"/>
</dbReference>
<dbReference type="Pfam" id="PF13920">
    <property type="entry name" value="zf-C3HC4_3"/>
    <property type="match status" value="1"/>
</dbReference>
<feature type="region of interest" description="Disordered" evidence="4">
    <location>
        <begin position="281"/>
        <end position="410"/>
    </location>
</feature>
<feature type="compositionally biased region" description="Low complexity" evidence="4">
    <location>
        <begin position="282"/>
        <end position="302"/>
    </location>
</feature>
<feature type="compositionally biased region" description="Polar residues" evidence="4">
    <location>
        <begin position="186"/>
        <end position="195"/>
    </location>
</feature>
<keyword evidence="1 3" id="KW-0479">Metal-binding</keyword>
<keyword evidence="2" id="KW-0862">Zinc</keyword>
<evidence type="ECO:0000313" key="7">
    <source>
        <dbReference type="RefSeq" id="XP_012939750.1"/>
    </source>
</evidence>
<feature type="compositionally biased region" description="Polar residues" evidence="4">
    <location>
        <begin position="212"/>
        <end position="224"/>
    </location>
</feature>
<accession>A0ABM1A2X1</accession>
<keyword evidence="6" id="KW-1185">Reference proteome</keyword>
<dbReference type="SUPFAM" id="SSF57850">
    <property type="entry name" value="RING/U-box"/>
    <property type="match status" value="1"/>
</dbReference>
<dbReference type="Proteomes" id="UP000694888">
    <property type="component" value="Unplaced"/>
</dbReference>
<protein>
    <submittedName>
        <fullName evidence="7">Uncharacterized protein LOC106012180</fullName>
    </submittedName>
</protein>
<feature type="compositionally biased region" description="Low complexity" evidence="4">
    <location>
        <begin position="367"/>
        <end position="378"/>
    </location>
</feature>
<evidence type="ECO:0000256" key="2">
    <source>
        <dbReference type="ARBA" id="ARBA00022833"/>
    </source>
</evidence>
<gene>
    <name evidence="7" type="primary">LOC106012180</name>
</gene>
<evidence type="ECO:0000256" key="4">
    <source>
        <dbReference type="SAM" id="MobiDB-lite"/>
    </source>
</evidence>
<dbReference type="PROSITE" id="PS50089">
    <property type="entry name" value="ZF_RING_2"/>
    <property type="match status" value="1"/>
</dbReference>
<name>A0ABM1A2X1_APLCA</name>
<dbReference type="GeneID" id="106012180"/>
<dbReference type="InterPro" id="IPR013083">
    <property type="entry name" value="Znf_RING/FYVE/PHD"/>
</dbReference>
<evidence type="ECO:0000256" key="1">
    <source>
        <dbReference type="ARBA" id="ARBA00022771"/>
    </source>
</evidence>
<dbReference type="Gene3D" id="3.30.40.10">
    <property type="entry name" value="Zinc/RING finger domain, C3HC4 (zinc finger)"/>
    <property type="match status" value="1"/>
</dbReference>
<dbReference type="RefSeq" id="XP_012939750.1">
    <property type="nucleotide sequence ID" value="XM_013084296.1"/>
</dbReference>
<feature type="region of interest" description="Disordered" evidence="4">
    <location>
        <begin position="27"/>
        <end position="81"/>
    </location>
</feature>
<feature type="region of interest" description="Disordered" evidence="4">
    <location>
        <begin position="186"/>
        <end position="267"/>
    </location>
</feature>
<evidence type="ECO:0000256" key="3">
    <source>
        <dbReference type="PROSITE-ProRule" id="PRU00175"/>
    </source>
</evidence>
<feature type="compositionally biased region" description="Basic and acidic residues" evidence="4">
    <location>
        <begin position="383"/>
        <end position="410"/>
    </location>
</feature>
<evidence type="ECO:0000313" key="6">
    <source>
        <dbReference type="Proteomes" id="UP000694888"/>
    </source>
</evidence>
<sequence>MSEEITRPEDFLRASSASLGNVASYASLPGSSESLRSEDTSSGTAPKLQNRSTLGAAFPSPGSLASSTVARPSHSEEKSRRTVQKVYKLLQSVKIESSFFRSASYLAVECDIDDYALPHQKELLQTAVRMCVVRSQRYPNSAELLDCIIDSGYKIERIVGDFIQLCNDHQGFQNLPYFKKLLSAQQNRPDSNKSVQELPEQSGERTGRGGALQNNTKRSGNNSAEAPDVVDNEHQPGSLINRPTEVKVQPSGPAGRASITEPQNHPRHVQELRGTVVEANPAASARGSTASGSTRGHSSSASVDSAGKPQQVRGIPDDVKRNSNDVRAESTVDAAETSRKENHAEAGNEEDSRNKGASAPTAGRETGSGNSPAGAPSSQHTPAAREGEGAREREGEGARERERARARGSLKDVVSREHGYLRGRMTCAVCTERHAETTFLPCGHFAVCSSCSTSCNNCPVCHKKVLAEVKTFLT</sequence>